<dbReference type="SMART" id="SM00184">
    <property type="entry name" value="RING"/>
    <property type="match status" value="1"/>
</dbReference>
<evidence type="ECO:0000256" key="12">
    <source>
        <dbReference type="ARBA" id="ARBA00023273"/>
    </source>
</evidence>
<dbReference type="Proteomes" id="UP000828390">
    <property type="component" value="Unassembled WGS sequence"/>
</dbReference>
<dbReference type="GO" id="GO:0008270">
    <property type="term" value="F:zinc ion binding"/>
    <property type="evidence" value="ECO:0007669"/>
    <property type="project" value="UniProtKB-KW"/>
</dbReference>
<dbReference type="GO" id="GO:0030424">
    <property type="term" value="C:axon"/>
    <property type="evidence" value="ECO:0007669"/>
    <property type="project" value="UniProtKB-SubCell"/>
</dbReference>
<keyword evidence="10" id="KW-0833">Ubl conjugation pathway</keyword>
<evidence type="ECO:0000256" key="8">
    <source>
        <dbReference type="ARBA" id="ARBA00022737"/>
    </source>
</evidence>
<keyword evidence="7" id="KW-0479">Metal-binding</keyword>
<keyword evidence="12" id="KW-0966">Cell projection</keyword>
<evidence type="ECO:0000256" key="7">
    <source>
        <dbReference type="ARBA" id="ARBA00022723"/>
    </source>
</evidence>
<sequence length="481" mass="53195">MGLGLKADVLVNSVNQMLMLKSGKTSGSILREAGPDIQKECARKYPNGIAFGDIAVTKAYKLQCKSVYHVAMPAWDTPFLDPHQILCQTVCNCLERAHADKMSSMALPALGCGFLNFPPDVVMDTISECVSKFEETRPKSTLNHVIIVIYNQGSDGQHIKQKFTTSQRRHHELSTKRLAAVKDFSITCRKETSQNACGRVLVCGHGCVGYKNEPKCPPCVHPTCYQKSSGLTQSGEDDCSICYTDELREAPVVMLQCGHLFHLHCTRRVLENKWVGHRLNFTFMLCPLCKVPIEHPVLDPTLAPLKVLRDDVTRKAVMRLKYEGLENSAHIVTPTSPFFKKPELYAMDHYSYYQCFKCQKAYFGGAALCEGGAADGDMKREELICPACAGPQMVQNCPTHGTDYIEYKCRYCCSVAIFFCFGNTHFCNTCHATPYHTKCAPCPAGPGGRQLTGKCPLGVRHAPNGEECCLGCGLCANLQSF</sequence>
<evidence type="ECO:0000256" key="9">
    <source>
        <dbReference type="ARBA" id="ARBA00022771"/>
    </source>
</evidence>
<dbReference type="GO" id="GO:0005886">
    <property type="term" value="C:plasma membrane"/>
    <property type="evidence" value="ECO:0007669"/>
    <property type="project" value="TreeGrafter"/>
</dbReference>
<evidence type="ECO:0000313" key="16">
    <source>
        <dbReference type="EMBL" id="KAH3836594.1"/>
    </source>
</evidence>
<comment type="pathway">
    <text evidence="3">Protein modification; protein ubiquitination.</text>
</comment>
<protein>
    <recommendedName>
        <fullName evidence="5">RCR-type E3 ubiquitin transferase</fullName>
        <ecNumber evidence="5">2.3.2.33</ecNumber>
    </recommendedName>
</protein>
<comment type="catalytic activity">
    <reaction evidence="1">
        <text>[E2 ubiquitin-conjugating enzyme]-S-ubiquitinyl-L-cysteine + [acceptor protein]-L-threonine = [E2 ubiquitin-conjugating enzyme]-L-cysteine + [acceptor protein]-3-O-ubiquitinyl-L-threonine.</text>
        <dbReference type="EC" id="2.3.2.33"/>
    </reaction>
</comment>
<keyword evidence="17" id="KW-1185">Reference proteome</keyword>
<dbReference type="EMBL" id="JAIWYP010000004">
    <property type="protein sequence ID" value="KAH3836594.1"/>
    <property type="molecule type" value="Genomic_DNA"/>
</dbReference>
<dbReference type="InterPro" id="IPR001841">
    <property type="entry name" value="Znf_RING"/>
</dbReference>
<dbReference type="PANTHER" id="PTHR45943:SF1">
    <property type="entry name" value="E3 UBIQUITIN-PROTEIN LIGASE MYCBP2"/>
    <property type="match status" value="1"/>
</dbReference>
<dbReference type="InterPro" id="IPR002589">
    <property type="entry name" value="Macro_dom"/>
</dbReference>
<feature type="domain" description="Macro" evidence="15">
    <location>
        <begin position="1"/>
        <end position="166"/>
    </location>
</feature>
<evidence type="ECO:0000256" key="1">
    <source>
        <dbReference type="ARBA" id="ARBA00000333"/>
    </source>
</evidence>
<keyword evidence="11" id="KW-0862">Zinc</keyword>
<dbReference type="SMART" id="SM00506">
    <property type="entry name" value="A1pp"/>
    <property type="match status" value="1"/>
</dbReference>
<organism evidence="16 17">
    <name type="scientific">Dreissena polymorpha</name>
    <name type="common">Zebra mussel</name>
    <name type="synonym">Mytilus polymorpha</name>
    <dbReference type="NCBI Taxonomy" id="45954"/>
    <lineage>
        <taxon>Eukaryota</taxon>
        <taxon>Metazoa</taxon>
        <taxon>Spiralia</taxon>
        <taxon>Lophotrochozoa</taxon>
        <taxon>Mollusca</taxon>
        <taxon>Bivalvia</taxon>
        <taxon>Autobranchia</taxon>
        <taxon>Heteroconchia</taxon>
        <taxon>Euheterodonta</taxon>
        <taxon>Imparidentia</taxon>
        <taxon>Neoheterodontei</taxon>
        <taxon>Myida</taxon>
        <taxon>Dreissenoidea</taxon>
        <taxon>Dreissenidae</taxon>
        <taxon>Dreissena</taxon>
    </lineage>
</organism>
<proteinExistence type="inferred from homology"/>
<accession>A0A9D4QMP0</accession>
<reference evidence="16" key="2">
    <citation type="submission" date="2020-11" db="EMBL/GenBank/DDBJ databases">
        <authorList>
            <person name="McCartney M.A."/>
            <person name="Auch B."/>
            <person name="Kono T."/>
            <person name="Mallez S."/>
            <person name="Becker A."/>
            <person name="Gohl D.M."/>
            <person name="Silverstein K.A.T."/>
            <person name="Koren S."/>
            <person name="Bechman K.B."/>
            <person name="Herman A."/>
            <person name="Abrahante J.E."/>
            <person name="Garbe J."/>
        </authorList>
    </citation>
    <scope>NUCLEOTIDE SEQUENCE</scope>
    <source>
        <strain evidence="16">Duluth1</strain>
        <tissue evidence="16">Whole animal</tissue>
    </source>
</reference>
<name>A0A9D4QMP0_DREPO</name>
<gene>
    <name evidence="16" type="ORF">DPMN_109965</name>
</gene>
<dbReference type="SUPFAM" id="SSF57850">
    <property type="entry name" value="RING/U-box"/>
    <property type="match status" value="1"/>
</dbReference>
<dbReference type="Pfam" id="PF13639">
    <property type="entry name" value="zf-RING_2"/>
    <property type="match status" value="1"/>
</dbReference>
<evidence type="ECO:0000259" key="15">
    <source>
        <dbReference type="PROSITE" id="PS51154"/>
    </source>
</evidence>
<keyword evidence="8" id="KW-0677">Repeat</keyword>
<dbReference type="SUPFAM" id="SSF52949">
    <property type="entry name" value="Macro domain-like"/>
    <property type="match status" value="1"/>
</dbReference>
<dbReference type="InterPro" id="IPR043472">
    <property type="entry name" value="Macro_dom-like"/>
</dbReference>
<keyword evidence="9 13" id="KW-0863">Zinc-finger</keyword>
<evidence type="ECO:0000256" key="4">
    <source>
        <dbReference type="ARBA" id="ARBA00005415"/>
    </source>
</evidence>
<evidence type="ECO:0000313" key="17">
    <source>
        <dbReference type="Proteomes" id="UP000828390"/>
    </source>
</evidence>
<dbReference type="PANTHER" id="PTHR45943">
    <property type="entry name" value="E3 UBIQUITIN-PROTEIN LIGASE MYCBP2"/>
    <property type="match status" value="1"/>
</dbReference>
<evidence type="ECO:0000256" key="11">
    <source>
        <dbReference type="ARBA" id="ARBA00022833"/>
    </source>
</evidence>
<evidence type="ECO:0000256" key="10">
    <source>
        <dbReference type="ARBA" id="ARBA00022786"/>
    </source>
</evidence>
<dbReference type="Gene3D" id="3.40.220.10">
    <property type="entry name" value="Leucine Aminopeptidase, subunit E, domain 1"/>
    <property type="match status" value="1"/>
</dbReference>
<evidence type="ECO:0000256" key="6">
    <source>
        <dbReference type="ARBA" id="ARBA00022679"/>
    </source>
</evidence>
<evidence type="ECO:0000256" key="5">
    <source>
        <dbReference type="ARBA" id="ARBA00012249"/>
    </source>
</evidence>
<evidence type="ECO:0000256" key="2">
    <source>
        <dbReference type="ARBA" id="ARBA00004489"/>
    </source>
</evidence>
<comment type="subcellular location">
    <subcellularLocation>
        <location evidence="2">Cell projection</location>
        <location evidence="2">Axon</location>
    </subcellularLocation>
</comment>
<dbReference type="InterPro" id="IPR013083">
    <property type="entry name" value="Znf_RING/FYVE/PHD"/>
</dbReference>
<dbReference type="PROSITE" id="PS50089">
    <property type="entry name" value="ZF_RING_2"/>
    <property type="match status" value="1"/>
</dbReference>
<evidence type="ECO:0000259" key="14">
    <source>
        <dbReference type="PROSITE" id="PS50089"/>
    </source>
</evidence>
<dbReference type="Gene3D" id="3.30.40.10">
    <property type="entry name" value="Zinc/RING finger domain, C3HC4 (zinc finger)"/>
    <property type="match status" value="1"/>
</dbReference>
<comment type="similarity">
    <text evidence="4">Belongs to the RING-Cys relay (RCR) family.</text>
</comment>
<evidence type="ECO:0000256" key="13">
    <source>
        <dbReference type="PROSITE-ProRule" id="PRU00175"/>
    </source>
</evidence>
<dbReference type="GO" id="GO:0061630">
    <property type="term" value="F:ubiquitin protein ligase activity"/>
    <property type="evidence" value="ECO:0007669"/>
    <property type="project" value="UniProtKB-EC"/>
</dbReference>
<dbReference type="PROSITE" id="PS51154">
    <property type="entry name" value="MACRO"/>
    <property type="match status" value="1"/>
</dbReference>
<evidence type="ECO:0000256" key="3">
    <source>
        <dbReference type="ARBA" id="ARBA00004906"/>
    </source>
</evidence>
<dbReference type="Pfam" id="PF01661">
    <property type="entry name" value="Macro"/>
    <property type="match status" value="1"/>
</dbReference>
<feature type="domain" description="RING-type" evidence="14">
    <location>
        <begin position="239"/>
        <end position="290"/>
    </location>
</feature>
<keyword evidence="6" id="KW-0808">Transferase</keyword>
<comment type="caution">
    <text evidence="16">The sequence shown here is derived from an EMBL/GenBank/DDBJ whole genome shotgun (WGS) entry which is preliminary data.</text>
</comment>
<dbReference type="FunFam" id="3.30.40.10:FF:000078">
    <property type="entry name" value="E3 ubiquitin-protein ligase MYCBP2 isoform X1"/>
    <property type="match status" value="1"/>
</dbReference>
<dbReference type="AlphaFoldDB" id="A0A9D4QMP0"/>
<dbReference type="EC" id="2.3.2.33" evidence="5"/>
<reference evidence="16" key="1">
    <citation type="journal article" date="2019" name="bioRxiv">
        <title>The Genome of the Zebra Mussel, Dreissena polymorpha: A Resource for Invasive Species Research.</title>
        <authorList>
            <person name="McCartney M.A."/>
            <person name="Auch B."/>
            <person name="Kono T."/>
            <person name="Mallez S."/>
            <person name="Zhang Y."/>
            <person name="Obille A."/>
            <person name="Becker A."/>
            <person name="Abrahante J.E."/>
            <person name="Garbe J."/>
            <person name="Badalamenti J.P."/>
            <person name="Herman A."/>
            <person name="Mangelson H."/>
            <person name="Liachko I."/>
            <person name="Sullivan S."/>
            <person name="Sone E.D."/>
            <person name="Koren S."/>
            <person name="Silverstein K.A.T."/>
            <person name="Beckman K.B."/>
            <person name="Gohl D.M."/>
        </authorList>
    </citation>
    <scope>NUCLEOTIDE SEQUENCE</scope>
    <source>
        <strain evidence="16">Duluth1</strain>
        <tissue evidence="16">Whole animal</tissue>
    </source>
</reference>
<dbReference type="GO" id="GO:0005634">
    <property type="term" value="C:nucleus"/>
    <property type="evidence" value="ECO:0007669"/>
    <property type="project" value="TreeGrafter"/>
</dbReference>